<accession>A0A1I8Q7B1</accession>
<keyword evidence="6 13" id="KW-1133">Transmembrane helix</keyword>
<dbReference type="PANTHER" id="PTHR11662">
    <property type="entry name" value="SOLUTE CARRIER FAMILY 17"/>
    <property type="match status" value="1"/>
</dbReference>
<dbReference type="STRING" id="35570.A0A1I8Q7B1"/>
<keyword evidence="9 13" id="KW-0472">Membrane</keyword>
<dbReference type="GO" id="GO:0016020">
    <property type="term" value="C:membrane"/>
    <property type="evidence" value="ECO:0007669"/>
    <property type="project" value="UniProtKB-SubCell"/>
</dbReference>
<dbReference type="PROSITE" id="PS50850">
    <property type="entry name" value="MFS"/>
    <property type="match status" value="1"/>
</dbReference>
<dbReference type="InterPro" id="IPR020846">
    <property type="entry name" value="MFS_dom"/>
</dbReference>
<dbReference type="GO" id="GO:0015293">
    <property type="term" value="F:symporter activity"/>
    <property type="evidence" value="ECO:0007669"/>
    <property type="project" value="UniProtKB-KW"/>
</dbReference>
<evidence type="ECO:0000256" key="3">
    <source>
        <dbReference type="ARBA" id="ARBA00022448"/>
    </source>
</evidence>
<keyword evidence="3" id="KW-0813">Transport</keyword>
<evidence type="ECO:0000256" key="8">
    <source>
        <dbReference type="ARBA" id="ARBA00023065"/>
    </source>
</evidence>
<dbReference type="AlphaFoldDB" id="A0A1I8Q7B1"/>
<dbReference type="GO" id="GO:0006814">
    <property type="term" value="P:sodium ion transport"/>
    <property type="evidence" value="ECO:0007669"/>
    <property type="project" value="UniProtKB-KW"/>
</dbReference>
<organism evidence="15 16">
    <name type="scientific">Stomoxys calcitrans</name>
    <name type="common">Stable fly</name>
    <name type="synonym">Conops calcitrans</name>
    <dbReference type="NCBI Taxonomy" id="35570"/>
    <lineage>
        <taxon>Eukaryota</taxon>
        <taxon>Metazoa</taxon>
        <taxon>Ecdysozoa</taxon>
        <taxon>Arthropoda</taxon>
        <taxon>Hexapoda</taxon>
        <taxon>Insecta</taxon>
        <taxon>Pterygota</taxon>
        <taxon>Neoptera</taxon>
        <taxon>Endopterygota</taxon>
        <taxon>Diptera</taxon>
        <taxon>Brachycera</taxon>
        <taxon>Muscomorpha</taxon>
        <taxon>Muscoidea</taxon>
        <taxon>Muscidae</taxon>
        <taxon>Stomoxys</taxon>
    </lineage>
</organism>
<evidence type="ECO:0000256" key="1">
    <source>
        <dbReference type="ARBA" id="ARBA00004141"/>
    </source>
</evidence>
<keyword evidence="10" id="KW-0739">Sodium transport</keyword>
<dbReference type="InterPro" id="IPR011701">
    <property type="entry name" value="MFS"/>
</dbReference>
<feature type="transmembrane region" description="Helical" evidence="13">
    <location>
        <begin position="197"/>
        <end position="218"/>
    </location>
</feature>
<comment type="similarity">
    <text evidence="2">Belongs to the major facilitator superfamily. Sodium/anion cotransporter family.</text>
</comment>
<evidence type="ECO:0000313" key="16">
    <source>
        <dbReference type="Proteomes" id="UP000095300"/>
    </source>
</evidence>
<evidence type="ECO:0000256" key="10">
    <source>
        <dbReference type="ARBA" id="ARBA00023201"/>
    </source>
</evidence>
<feature type="transmembrane region" description="Helical" evidence="13">
    <location>
        <begin position="106"/>
        <end position="126"/>
    </location>
</feature>
<dbReference type="InterPro" id="IPR050382">
    <property type="entry name" value="MFS_Na/Anion_cotransporter"/>
</dbReference>
<dbReference type="Gene3D" id="1.20.1250.20">
    <property type="entry name" value="MFS general substrate transporter like domains"/>
    <property type="match status" value="2"/>
</dbReference>
<dbReference type="InterPro" id="IPR036259">
    <property type="entry name" value="MFS_trans_sf"/>
</dbReference>
<evidence type="ECO:0000256" key="2">
    <source>
        <dbReference type="ARBA" id="ARBA00008586"/>
    </source>
</evidence>
<comment type="function">
    <text evidence="11">May be an inorganic phosphate cotransporter.</text>
</comment>
<feature type="transmembrane region" description="Helical" evidence="13">
    <location>
        <begin position="265"/>
        <end position="286"/>
    </location>
</feature>
<reference evidence="15" key="1">
    <citation type="submission" date="2020-05" db="UniProtKB">
        <authorList>
            <consortium name="EnsemblMetazoa"/>
        </authorList>
    </citation>
    <scope>IDENTIFICATION</scope>
    <source>
        <strain evidence="15">USDA</strain>
    </source>
</reference>
<dbReference type="FunFam" id="1.20.1250.20:FF:000144">
    <property type="entry name" value="Picot, isoform B"/>
    <property type="match status" value="1"/>
</dbReference>
<evidence type="ECO:0000256" key="12">
    <source>
        <dbReference type="ARBA" id="ARBA00068450"/>
    </source>
</evidence>
<dbReference type="GO" id="GO:0006820">
    <property type="term" value="P:monoatomic anion transport"/>
    <property type="evidence" value="ECO:0007669"/>
    <property type="project" value="TreeGrafter"/>
</dbReference>
<evidence type="ECO:0000256" key="6">
    <source>
        <dbReference type="ARBA" id="ARBA00022989"/>
    </source>
</evidence>
<evidence type="ECO:0000256" key="9">
    <source>
        <dbReference type="ARBA" id="ARBA00023136"/>
    </source>
</evidence>
<dbReference type="Proteomes" id="UP000095300">
    <property type="component" value="Unassembled WGS sequence"/>
</dbReference>
<keyword evidence="5" id="KW-0769">Symport</keyword>
<dbReference type="Pfam" id="PF07690">
    <property type="entry name" value="MFS_1"/>
    <property type="match status" value="1"/>
</dbReference>
<dbReference type="PANTHER" id="PTHR11662:SF280">
    <property type="entry name" value="FI21844P1-RELATED"/>
    <property type="match status" value="1"/>
</dbReference>
<dbReference type="SUPFAM" id="SSF103473">
    <property type="entry name" value="MFS general substrate transporter"/>
    <property type="match status" value="1"/>
</dbReference>
<sequence length="500" mass="54672">MSQPKTNLVKNRRYDQGPLIGSRHIQCFLCFCCLSLCYALRVNLSVAIVAMTANNNSTEDDDDDNDFETFDWDAGTRSYLLSSFFWGYIVTQIPGGHIAQKYGAKTLLLIGVTLCSLLTLLTPLAADIGGWQLLFALRVVQGLLQGAVHPATHAMLAKWAPVEERGTLGTFCYSGSQFGTVVMLAVSGYIADSAAGWPGIFYISGAMGFVWAICWFFFAASTPAEHKSISPEEKKMIENSLGQVDSTPKVNAPTPWGKIFTSPPFISLIIVHCTHMWGFWTLLTQIPSYMKDIMGVDIKNSALLSSLPYAVMLLLSFFFIYLSKLLAKKESISLSFSRKFFNSIGHWIPMISLIALGYVDKDHATLAVILLTLTVGISAATYLGFQVNHIDLSPNYAGTLMGITNGSANVMSALAPLAVGMVVTDVTNVMQWRMVFFIAAGFYFIGNLLFVILGKTNVQSWNSPEDALAKRLSVIDPETPALLTNGEVKPVIVKENGSPQ</sequence>
<feature type="transmembrane region" description="Helical" evidence="13">
    <location>
        <begin position="168"/>
        <end position="191"/>
    </location>
</feature>
<evidence type="ECO:0000256" key="11">
    <source>
        <dbReference type="ARBA" id="ARBA00054632"/>
    </source>
</evidence>
<feature type="transmembrane region" description="Helical" evidence="13">
    <location>
        <begin position="434"/>
        <end position="453"/>
    </location>
</feature>
<dbReference type="FunFam" id="1.20.1250.20:FF:000003">
    <property type="entry name" value="Solute carrier family 17 member 3"/>
    <property type="match status" value="1"/>
</dbReference>
<evidence type="ECO:0000256" key="4">
    <source>
        <dbReference type="ARBA" id="ARBA00022692"/>
    </source>
</evidence>
<evidence type="ECO:0000256" key="13">
    <source>
        <dbReference type="SAM" id="Phobius"/>
    </source>
</evidence>
<evidence type="ECO:0000256" key="7">
    <source>
        <dbReference type="ARBA" id="ARBA00023053"/>
    </source>
</evidence>
<dbReference type="EnsemblMetazoa" id="SCAU014558-RA">
    <property type="protein sequence ID" value="SCAU014558-PA"/>
    <property type="gene ID" value="SCAU014558"/>
</dbReference>
<comment type="subcellular location">
    <subcellularLocation>
        <location evidence="1">Membrane</location>
        <topology evidence="1">Multi-pass membrane protein</topology>
    </subcellularLocation>
</comment>
<keyword evidence="4 13" id="KW-0812">Transmembrane</keyword>
<evidence type="ECO:0000313" key="15">
    <source>
        <dbReference type="EnsemblMetazoa" id="SCAU014558-PA"/>
    </source>
</evidence>
<feature type="transmembrane region" description="Helical" evidence="13">
    <location>
        <begin position="397"/>
        <end position="422"/>
    </location>
</feature>
<proteinExistence type="inferred from homology"/>
<keyword evidence="16" id="KW-1185">Reference proteome</keyword>
<gene>
    <name evidence="15" type="primary">106089160</name>
</gene>
<feature type="transmembrane region" description="Helical" evidence="13">
    <location>
        <begin position="306"/>
        <end position="327"/>
    </location>
</feature>
<dbReference type="VEuPathDB" id="VectorBase:SCAU014558"/>
<name>A0A1I8Q7B1_STOCA</name>
<keyword evidence="8" id="KW-0406">Ion transport</keyword>
<feature type="transmembrane region" description="Helical" evidence="13">
    <location>
        <begin position="365"/>
        <end position="385"/>
    </location>
</feature>
<feature type="transmembrane region" description="Helical" evidence="13">
    <location>
        <begin position="339"/>
        <end position="359"/>
    </location>
</feature>
<evidence type="ECO:0000259" key="14">
    <source>
        <dbReference type="PROSITE" id="PS50850"/>
    </source>
</evidence>
<dbReference type="CDD" id="cd17318">
    <property type="entry name" value="MFS_SLC17"/>
    <property type="match status" value="1"/>
</dbReference>
<keyword evidence="7" id="KW-0915">Sodium</keyword>
<evidence type="ECO:0000256" key="5">
    <source>
        <dbReference type="ARBA" id="ARBA00022847"/>
    </source>
</evidence>
<feature type="transmembrane region" description="Helical" evidence="13">
    <location>
        <begin position="28"/>
        <end position="53"/>
    </location>
</feature>
<feature type="domain" description="Major facilitator superfamily (MFS) profile" evidence="14">
    <location>
        <begin position="1"/>
        <end position="458"/>
    </location>
</feature>
<protein>
    <recommendedName>
        <fullName evidence="12">Putative inorganic phosphate cotransporter</fullName>
    </recommendedName>
</protein>
<dbReference type="OrthoDB" id="2985014at2759"/>